<sequence>MVAIASGLWWDHSKTTILAATLTLPLDYSNLLLSGLTILVTIAGSSFWNILSFALHNWKARSENPSALDLQHQVSLRNSAGATQTLWEALKIHRAWSKNSKRPIVKQTCSVAVPALIVSAGFAAAALFTSRVANKSYSTVVARVQPSNCGFWFFNTTGKDDLPALSAMGAKGQNDTRRARSHVANFYANTSSSTAPSVFIRPTLPYDISSSAPCPIPAQERCIPGPNQAFRITSAFLDFHEMLGINAKFEDRVSIQLSLTCSPVHTDDLVQEIQNEDGAFMEFFLGPIFGLTDYTYRYNKAIGNKTGIGYLIQSYPTFANSSLSSNPSLWRPIPDFSPADADVTVHFLSQNNIAYLAPVNDPWFSANGTQNITYQGLTIFASDRNVDTMVCADQYVLCNPSIASCTSPAGILSLVNSLASTTLNFSTAQLSTADRIIYSLAQSNTYTTVANLGTAALWANNMVTGHVSFGLPEDQWKTEVIGWFQTNLAMLQAYVVDFASNTADLGAFGYVEPPGNRHQRDQCTNQLVQAVGEVQNFSVCGMLIIVCVSAALILLDCSLERIVDLVVDFYKRDSVARRARQADNKLHLLRMALGGDDWVLGRWNIPVQDSAAIYNRPCGSKQLVSYGTSEAGLTGEDTGCVQVGKQGHFKGVTDVFRSHEVDSSV</sequence>
<evidence type="ECO:0000313" key="3">
    <source>
        <dbReference type="Proteomes" id="UP000009096"/>
    </source>
</evidence>
<evidence type="ECO:0000256" key="1">
    <source>
        <dbReference type="SAM" id="Phobius"/>
    </source>
</evidence>
<gene>
    <name evidence="2" type="ORF">FVEG_07735</name>
</gene>
<dbReference type="HOGENOM" id="CLU_014247_0_0_1"/>
<dbReference type="RefSeq" id="XP_018753870.1">
    <property type="nucleotide sequence ID" value="XM_018896406.1"/>
</dbReference>
<feature type="transmembrane region" description="Helical" evidence="1">
    <location>
        <begin position="108"/>
        <end position="128"/>
    </location>
</feature>
<organism evidence="2 3">
    <name type="scientific">Gibberella moniliformis (strain M3125 / FGSC 7600)</name>
    <name type="common">Maize ear and stalk rot fungus</name>
    <name type="synonym">Fusarium verticillioides</name>
    <dbReference type="NCBI Taxonomy" id="334819"/>
    <lineage>
        <taxon>Eukaryota</taxon>
        <taxon>Fungi</taxon>
        <taxon>Dikarya</taxon>
        <taxon>Ascomycota</taxon>
        <taxon>Pezizomycotina</taxon>
        <taxon>Sordariomycetes</taxon>
        <taxon>Hypocreomycetidae</taxon>
        <taxon>Hypocreales</taxon>
        <taxon>Nectriaceae</taxon>
        <taxon>Fusarium</taxon>
        <taxon>Fusarium fujikuroi species complex</taxon>
    </lineage>
</organism>
<keyword evidence="1" id="KW-0812">Transmembrane</keyword>
<proteinExistence type="predicted"/>
<dbReference type="EMBL" id="DS022250">
    <property type="protein sequence ID" value="EWG47679.1"/>
    <property type="molecule type" value="Genomic_DNA"/>
</dbReference>
<dbReference type="KEGG" id="fvr:FVEG_07735"/>
<dbReference type="AlphaFoldDB" id="W7MJ12"/>
<feature type="transmembrane region" description="Helical" evidence="1">
    <location>
        <begin position="31"/>
        <end position="51"/>
    </location>
</feature>
<protein>
    <submittedName>
        <fullName evidence="2">Uncharacterized protein</fullName>
    </submittedName>
</protein>
<keyword evidence="1" id="KW-0472">Membrane</keyword>
<dbReference type="OrthoDB" id="3540210at2759"/>
<dbReference type="VEuPathDB" id="FungiDB:FVEG_07735"/>
<dbReference type="OMA" id="WTNWSHG"/>
<dbReference type="EMBL" id="CM000585">
    <property type="protein sequence ID" value="EWG47679.1"/>
    <property type="molecule type" value="Genomic_DNA"/>
</dbReference>
<reference evidence="2 3" key="1">
    <citation type="journal article" date="2010" name="Nature">
        <title>Comparative genomics reveals mobile pathogenicity chromosomes in Fusarium.</title>
        <authorList>
            <person name="Ma L.J."/>
            <person name="van der Does H.C."/>
            <person name="Borkovich K.A."/>
            <person name="Coleman J.J."/>
            <person name="Daboussi M.J."/>
            <person name="Di Pietro A."/>
            <person name="Dufresne M."/>
            <person name="Freitag M."/>
            <person name="Grabherr M."/>
            <person name="Henrissat B."/>
            <person name="Houterman P.M."/>
            <person name="Kang S."/>
            <person name="Shim W.B."/>
            <person name="Woloshuk C."/>
            <person name="Xie X."/>
            <person name="Xu J.R."/>
            <person name="Antoniw J."/>
            <person name="Baker S.E."/>
            <person name="Bluhm B.H."/>
            <person name="Breakspear A."/>
            <person name="Brown D.W."/>
            <person name="Butchko R.A."/>
            <person name="Chapman S."/>
            <person name="Coulson R."/>
            <person name="Coutinho P.M."/>
            <person name="Danchin E.G."/>
            <person name="Diener A."/>
            <person name="Gale L.R."/>
            <person name="Gardiner D.M."/>
            <person name="Goff S."/>
            <person name="Hammond-Kosack K.E."/>
            <person name="Hilburn K."/>
            <person name="Hua-Van A."/>
            <person name="Jonkers W."/>
            <person name="Kazan K."/>
            <person name="Kodira C.D."/>
            <person name="Koehrsen M."/>
            <person name="Kumar L."/>
            <person name="Lee Y.H."/>
            <person name="Li L."/>
            <person name="Manners J.M."/>
            <person name="Miranda-Saavedra D."/>
            <person name="Mukherjee M."/>
            <person name="Park G."/>
            <person name="Park J."/>
            <person name="Park S.Y."/>
            <person name="Proctor R.H."/>
            <person name="Regev A."/>
            <person name="Ruiz-Roldan M.C."/>
            <person name="Sain D."/>
            <person name="Sakthikumar S."/>
            <person name="Sykes S."/>
            <person name="Schwartz D.C."/>
            <person name="Turgeon B.G."/>
            <person name="Wapinski I."/>
            <person name="Yoder O."/>
            <person name="Young S."/>
            <person name="Zeng Q."/>
            <person name="Zhou S."/>
            <person name="Galagan J."/>
            <person name="Cuomo C.A."/>
            <person name="Kistler H.C."/>
            <person name="Rep M."/>
        </authorList>
    </citation>
    <scope>NUCLEOTIDE SEQUENCE [LARGE SCALE GENOMIC DNA]</scope>
    <source>
        <strain evidence="3">M3125 / FGSC 7600</strain>
    </source>
</reference>
<dbReference type="Proteomes" id="UP000009096">
    <property type="component" value="Chromosome 8"/>
</dbReference>
<dbReference type="GeneID" id="30065512"/>
<name>W7MJ12_GIBM7</name>
<keyword evidence="1" id="KW-1133">Transmembrane helix</keyword>
<dbReference type="eggNOG" id="ENOG502SHTF">
    <property type="taxonomic scope" value="Eukaryota"/>
</dbReference>
<evidence type="ECO:0000313" key="2">
    <source>
        <dbReference type="EMBL" id="EWG47679.1"/>
    </source>
</evidence>
<accession>W7MJ12</accession>
<keyword evidence="3" id="KW-1185">Reference proteome</keyword>